<dbReference type="Gene3D" id="3.90.25.10">
    <property type="entry name" value="UDP-galactose 4-epimerase, domain 1"/>
    <property type="match status" value="1"/>
</dbReference>
<proteinExistence type="predicted"/>
<keyword evidence="2" id="KW-1185">Reference proteome</keyword>
<dbReference type="Proteomes" id="UP001597058">
    <property type="component" value="Unassembled WGS sequence"/>
</dbReference>
<accession>A0ABW3XW59</accession>
<protein>
    <submittedName>
        <fullName evidence="1">Uncharacterized protein</fullName>
    </submittedName>
</protein>
<dbReference type="RefSeq" id="WP_381331370.1">
    <property type="nucleotide sequence ID" value="NZ_JBHTMM010000263.1"/>
</dbReference>
<sequence>MAAELSQALGRKIIFQDVPIDEYVSSLKDMGLPEYTIQYIGGAMIDYQNGHMSGADKNIEEITGQRVMTVSEFAQAHADTLNPDDY</sequence>
<comment type="caution">
    <text evidence="1">The sequence shown here is derived from an EMBL/GenBank/DDBJ whole genome shotgun (WGS) entry which is preliminary data.</text>
</comment>
<name>A0ABW3XW59_9ACTN</name>
<gene>
    <name evidence="1" type="ORF">ACFQ5X_49970</name>
</gene>
<dbReference type="EMBL" id="JBHTMM010000263">
    <property type="protein sequence ID" value="MFD1313769.1"/>
    <property type="molecule type" value="Genomic_DNA"/>
</dbReference>
<reference evidence="2" key="1">
    <citation type="journal article" date="2019" name="Int. J. Syst. Evol. Microbiol.">
        <title>The Global Catalogue of Microorganisms (GCM) 10K type strain sequencing project: providing services to taxonomists for standard genome sequencing and annotation.</title>
        <authorList>
            <consortium name="The Broad Institute Genomics Platform"/>
            <consortium name="The Broad Institute Genome Sequencing Center for Infectious Disease"/>
            <person name="Wu L."/>
            <person name="Ma J."/>
        </authorList>
    </citation>
    <scope>NUCLEOTIDE SEQUENCE [LARGE SCALE GENOMIC DNA]</scope>
    <source>
        <strain evidence="2">CGMCC 4.7020</strain>
    </source>
</reference>
<evidence type="ECO:0000313" key="2">
    <source>
        <dbReference type="Proteomes" id="UP001597058"/>
    </source>
</evidence>
<organism evidence="1 2">
    <name type="scientific">Streptomyces kaempferi</name>
    <dbReference type="NCBI Taxonomy" id="333725"/>
    <lineage>
        <taxon>Bacteria</taxon>
        <taxon>Bacillati</taxon>
        <taxon>Actinomycetota</taxon>
        <taxon>Actinomycetes</taxon>
        <taxon>Kitasatosporales</taxon>
        <taxon>Streptomycetaceae</taxon>
        <taxon>Streptomyces</taxon>
    </lineage>
</organism>
<evidence type="ECO:0000313" key="1">
    <source>
        <dbReference type="EMBL" id="MFD1313769.1"/>
    </source>
</evidence>